<name>A0A816Z2X3_9BILA</name>
<dbReference type="EMBL" id="CAJNRF010015468">
    <property type="protein sequence ID" value="CAF2174185.1"/>
    <property type="molecule type" value="Genomic_DNA"/>
</dbReference>
<dbReference type="Proteomes" id="UP000663842">
    <property type="component" value="Unassembled WGS sequence"/>
</dbReference>
<dbReference type="AlphaFoldDB" id="A0A816Z2X3"/>
<proteinExistence type="predicted"/>
<dbReference type="EMBL" id="CAJNRG010014561">
    <property type="protein sequence ID" value="CAF2156421.1"/>
    <property type="molecule type" value="Genomic_DNA"/>
</dbReference>
<reference evidence="2" key="1">
    <citation type="submission" date="2021-02" db="EMBL/GenBank/DDBJ databases">
        <authorList>
            <person name="Nowell W R."/>
        </authorList>
    </citation>
    <scope>NUCLEOTIDE SEQUENCE</scope>
</reference>
<evidence type="ECO:0000313" key="3">
    <source>
        <dbReference type="EMBL" id="CAF4211091.1"/>
    </source>
</evidence>
<evidence type="ECO:0000313" key="2">
    <source>
        <dbReference type="EMBL" id="CAF2174185.1"/>
    </source>
</evidence>
<dbReference type="Proteomes" id="UP000663887">
    <property type="component" value="Unassembled WGS sequence"/>
</dbReference>
<evidence type="ECO:0000313" key="4">
    <source>
        <dbReference type="Proteomes" id="UP000663856"/>
    </source>
</evidence>
<protein>
    <submittedName>
        <fullName evidence="2">Uncharacterized protein</fullName>
    </submittedName>
</protein>
<evidence type="ECO:0000313" key="1">
    <source>
        <dbReference type="EMBL" id="CAF2156421.1"/>
    </source>
</evidence>
<sequence>MAIDLVLAYEEEINRLHVFIEQHKEAATNETLNDEELKQYLDAVGHHHLLQLWVDKVKQERDRRRAPQRDDTSALTKPSTLVRVIIIDLIL</sequence>
<gene>
    <name evidence="3" type="ORF">UXM345_LOCUS28556</name>
    <name evidence="2" type="ORF">WKI299_LOCUS33104</name>
    <name evidence="1" type="ORF">XDN619_LOCUS29697</name>
</gene>
<dbReference type="Proteomes" id="UP000663856">
    <property type="component" value="Unassembled WGS sequence"/>
</dbReference>
<accession>A0A816Z2X3</accession>
<organism evidence="2 4">
    <name type="scientific">Rotaria magnacalcarata</name>
    <dbReference type="NCBI Taxonomy" id="392030"/>
    <lineage>
        <taxon>Eukaryota</taxon>
        <taxon>Metazoa</taxon>
        <taxon>Spiralia</taxon>
        <taxon>Gnathifera</taxon>
        <taxon>Rotifera</taxon>
        <taxon>Eurotatoria</taxon>
        <taxon>Bdelloidea</taxon>
        <taxon>Philodinida</taxon>
        <taxon>Philodinidae</taxon>
        <taxon>Rotaria</taxon>
    </lineage>
</organism>
<dbReference type="EMBL" id="CAJOBF010006620">
    <property type="protein sequence ID" value="CAF4211091.1"/>
    <property type="molecule type" value="Genomic_DNA"/>
</dbReference>
<comment type="caution">
    <text evidence="2">The sequence shown here is derived from an EMBL/GenBank/DDBJ whole genome shotgun (WGS) entry which is preliminary data.</text>
</comment>